<reference evidence="3" key="2">
    <citation type="journal article" date="2022" name="Microbiol. Resour. Announc.">
        <title>Metagenome Sequencing to Explore Phylogenomics of Terrestrial Cyanobacteria.</title>
        <authorList>
            <person name="Ward R.D."/>
            <person name="Stajich J.E."/>
            <person name="Johansen J.R."/>
            <person name="Huntemann M."/>
            <person name="Clum A."/>
            <person name="Foster B."/>
            <person name="Foster B."/>
            <person name="Roux S."/>
            <person name="Palaniappan K."/>
            <person name="Varghese N."/>
            <person name="Mukherjee S."/>
            <person name="Reddy T.B.K."/>
            <person name="Daum C."/>
            <person name="Copeland A."/>
            <person name="Chen I.A."/>
            <person name="Ivanova N.N."/>
            <person name="Kyrpides N.C."/>
            <person name="Shapiro N."/>
            <person name="Eloe-Fadrosh E.A."/>
            <person name="Pietrasiak N."/>
        </authorList>
    </citation>
    <scope>NUCLEOTIDE SEQUENCE</scope>
    <source>
        <strain evidence="3">CPER-KK1</strain>
    </source>
</reference>
<accession>A0A951UCL0</accession>
<evidence type="ECO:0000313" key="4">
    <source>
        <dbReference type="Proteomes" id="UP000753908"/>
    </source>
</evidence>
<feature type="compositionally biased region" description="Acidic residues" evidence="1">
    <location>
        <begin position="214"/>
        <end position="233"/>
    </location>
</feature>
<proteinExistence type="predicted"/>
<keyword evidence="2" id="KW-0812">Transmembrane</keyword>
<keyword evidence="2" id="KW-0472">Membrane</keyword>
<feature type="compositionally biased region" description="Basic and acidic residues" evidence="1">
    <location>
        <begin position="74"/>
        <end position="93"/>
    </location>
</feature>
<comment type="caution">
    <text evidence="3">The sequence shown here is derived from an EMBL/GenBank/DDBJ whole genome shotgun (WGS) entry which is preliminary data.</text>
</comment>
<reference evidence="3" key="1">
    <citation type="submission" date="2021-05" db="EMBL/GenBank/DDBJ databases">
        <authorList>
            <person name="Pietrasiak N."/>
            <person name="Ward R."/>
            <person name="Stajich J.E."/>
            <person name="Kurbessoian T."/>
        </authorList>
    </citation>
    <scope>NUCLEOTIDE SEQUENCE</scope>
    <source>
        <strain evidence="3">CPER-KK1</strain>
    </source>
</reference>
<dbReference type="Proteomes" id="UP000753908">
    <property type="component" value="Unassembled WGS sequence"/>
</dbReference>
<organism evidence="3 4">
    <name type="scientific">Symplocastrum torsivum CPER-KK1</name>
    <dbReference type="NCBI Taxonomy" id="450513"/>
    <lineage>
        <taxon>Bacteria</taxon>
        <taxon>Bacillati</taxon>
        <taxon>Cyanobacteriota</taxon>
        <taxon>Cyanophyceae</taxon>
        <taxon>Oscillatoriophycideae</taxon>
        <taxon>Oscillatoriales</taxon>
        <taxon>Microcoleaceae</taxon>
        <taxon>Symplocastrum</taxon>
    </lineage>
</organism>
<gene>
    <name evidence="3" type="ORF">KME25_27285</name>
</gene>
<dbReference type="EMBL" id="JAHHIF010000054">
    <property type="protein sequence ID" value="MBW4548114.1"/>
    <property type="molecule type" value="Genomic_DNA"/>
</dbReference>
<sequence>MPVIRIVLLLSLVGGLTLFAFSNLSPVLPLVFLGVTTPAQPLATWIGGAFAAGVATSFFLQLLNSLVRGSSPRRVAERTEVPPRSRSFSRETPEPEPETQTRYSPPPPPPETPTSRSESSDWEEGIDEDWDFDEEPAASTSVNQEASRNYSRSTPQGDRTNYEVKQEPKSSSQAGSVYSYSYRDENESGVGRSDAVYDANYRVITPPFQKPVEPEDDEEDWGFEDDEEFDDDERDPRRR</sequence>
<evidence type="ECO:0000256" key="1">
    <source>
        <dbReference type="SAM" id="MobiDB-lite"/>
    </source>
</evidence>
<evidence type="ECO:0000313" key="3">
    <source>
        <dbReference type="EMBL" id="MBW4548114.1"/>
    </source>
</evidence>
<protein>
    <recommendedName>
        <fullName evidence="5">LapA family protein</fullName>
    </recommendedName>
</protein>
<feature type="region of interest" description="Disordered" evidence="1">
    <location>
        <begin position="71"/>
        <end position="239"/>
    </location>
</feature>
<feature type="compositionally biased region" description="Polar residues" evidence="1">
    <location>
        <begin position="138"/>
        <end position="159"/>
    </location>
</feature>
<dbReference type="AlphaFoldDB" id="A0A951UCL0"/>
<keyword evidence="2" id="KW-1133">Transmembrane helix</keyword>
<evidence type="ECO:0008006" key="5">
    <source>
        <dbReference type="Google" id="ProtNLM"/>
    </source>
</evidence>
<evidence type="ECO:0000256" key="2">
    <source>
        <dbReference type="SAM" id="Phobius"/>
    </source>
</evidence>
<feature type="compositionally biased region" description="Acidic residues" evidence="1">
    <location>
        <begin position="120"/>
        <end position="136"/>
    </location>
</feature>
<feature type="compositionally biased region" description="Low complexity" evidence="1">
    <location>
        <begin position="170"/>
        <end position="181"/>
    </location>
</feature>
<feature type="transmembrane region" description="Helical" evidence="2">
    <location>
        <begin position="45"/>
        <end position="64"/>
    </location>
</feature>
<name>A0A951UCL0_9CYAN</name>